<reference evidence="3 4" key="1">
    <citation type="submission" date="2019-08" db="EMBL/GenBank/DDBJ databases">
        <title>Complete genome sequence of Thermosulfurimonas marina SU872T, an anaerobic thermophilic chemolithoautotrophic bacterium isolated from a shallow marine hydrothermal vent.</title>
        <authorList>
            <person name="Allioux M."/>
            <person name="Jebbar M."/>
            <person name="Slobodkina G."/>
            <person name="Slobodkin A."/>
            <person name="Moalic Y."/>
            <person name="Frolova A."/>
            <person name="Shao Z."/>
            <person name="Alain K."/>
        </authorList>
    </citation>
    <scope>NUCLEOTIDE SEQUENCE [LARGE SCALE GENOMIC DNA]</scope>
    <source>
        <strain evidence="3 4">SU872</strain>
    </source>
</reference>
<dbReference type="PANTHER" id="PTHR13090">
    <property type="entry name" value="ARGININE-HYDROXYLASE NDUFAF5, MITOCHONDRIAL"/>
    <property type="match status" value="1"/>
</dbReference>
<dbReference type="AlphaFoldDB" id="A0A6H1WQK9"/>
<sequence length="240" mass="26765">MKAVLSRELLRRRFRRALPGYEKQARIQAEAAARLLEAVCGISSSWPRILEVGCGPGLFTRPACERLEFEIYLACDLLPECRSKLPRGVFFVVADGEAPPVSPEAFHLVVSSSVIQWFRRPREGLLALARALAPGGVLAVSTFGPETLKEMPGRRRPPGLLSLETWLSFKPPSFRLLAAERALRRISWESPGELLRYLKETGVAGGLPPGELGPLRRWLSGPGPFHLTFELETFLWQRVV</sequence>
<keyword evidence="4" id="KW-1185">Reference proteome</keyword>
<name>A0A6H1WQK9_9BACT</name>
<dbReference type="CDD" id="cd02440">
    <property type="entry name" value="AdoMet_MTases"/>
    <property type="match status" value="1"/>
</dbReference>
<dbReference type="SUPFAM" id="SSF53335">
    <property type="entry name" value="S-adenosyl-L-methionine-dependent methyltransferases"/>
    <property type="match status" value="1"/>
</dbReference>
<evidence type="ECO:0000256" key="2">
    <source>
        <dbReference type="ARBA" id="ARBA00022679"/>
    </source>
</evidence>
<dbReference type="InterPro" id="IPR029063">
    <property type="entry name" value="SAM-dependent_MTases_sf"/>
</dbReference>
<evidence type="ECO:0000313" key="4">
    <source>
        <dbReference type="Proteomes" id="UP000501253"/>
    </source>
</evidence>
<evidence type="ECO:0000256" key="1">
    <source>
        <dbReference type="ARBA" id="ARBA00022603"/>
    </source>
</evidence>
<proteinExistence type="predicted"/>
<keyword evidence="2 3" id="KW-0808">Transferase</keyword>
<gene>
    <name evidence="3" type="ORF">FVE67_00980</name>
</gene>
<evidence type="ECO:0000313" key="3">
    <source>
        <dbReference type="EMBL" id="QJA05448.1"/>
    </source>
</evidence>
<dbReference type="KEGG" id="tmai:FVE67_00980"/>
<dbReference type="GO" id="GO:0032259">
    <property type="term" value="P:methylation"/>
    <property type="evidence" value="ECO:0007669"/>
    <property type="project" value="UniProtKB-KW"/>
</dbReference>
<dbReference type="GO" id="GO:0008168">
    <property type="term" value="F:methyltransferase activity"/>
    <property type="evidence" value="ECO:0007669"/>
    <property type="project" value="UniProtKB-KW"/>
</dbReference>
<dbReference type="InterPro" id="IPR050602">
    <property type="entry name" value="Malonyl-ACP_OMT"/>
</dbReference>
<dbReference type="Gene3D" id="3.40.50.150">
    <property type="entry name" value="Vaccinia Virus protein VP39"/>
    <property type="match status" value="1"/>
</dbReference>
<dbReference type="PANTHER" id="PTHR13090:SF1">
    <property type="entry name" value="ARGININE-HYDROXYLASE NDUFAF5, MITOCHONDRIAL"/>
    <property type="match status" value="1"/>
</dbReference>
<accession>A0A6H1WQK9</accession>
<keyword evidence="1 3" id="KW-0489">Methyltransferase</keyword>
<organism evidence="3 4">
    <name type="scientific">Thermosulfurimonas marina</name>
    <dbReference type="NCBI Taxonomy" id="2047767"/>
    <lineage>
        <taxon>Bacteria</taxon>
        <taxon>Pseudomonadati</taxon>
        <taxon>Thermodesulfobacteriota</taxon>
        <taxon>Thermodesulfobacteria</taxon>
        <taxon>Thermodesulfobacteriales</taxon>
        <taxon>Thermodesulfobacteriaceae</taxon>
        <taxon>Thermosulfurimonas</taxon>
    </lineage>
</organism>
<dbReference type="Pfam" id="PF13489">
    <property type="entry name" value="Methyltransf_23"/>
    <property type="match status" value="1"/>
</dbReference>
<protein>
    <submittedName>
        <fullName evidence="3">Methyltransferase domain-containing protein</fullName>
    </submittedName>
</protein>
<dbReference type="EMBL" id="CP042909">
    <property type="protein sequence ID" value="QJA05448.1"/>
    <property type="molecule type" value="Genomic_DNA"/>
</dbReference>
<dbReference type="Proteomes" id="UP000501253">
    <property type="component" value="Chromosome"/>
</dbReference>